<dbReference type="AlphaFoldDB" id="A0A852ZFP7"/>
<dbReference type="PANTHER" id="PTHR30290">
    <property type="entry name" value="PERIPLASMIC BINDING COMPONENT OF ABC TRANSPORTER"/>
    <property type="match status" value="1"/>
</dbReference>
<dbReference type="GO" id="GO:0015833">
    <property type="term" value="P:peptide transport"/>
    <property type="evidence" value="ECO:0007669"/>
    <property type="project" value="TreeGrafter"/>
</dbReference>
<protein>
    <submittedName>
        <fullName evidence="4">Peptide/nickel transport system substrate-binding protein</fullName>
    </submittedName>
</protein>
<keyword evidence="5" id="KW-1185">Reference proteome</keyword>
<evidence type="ECO:0000256" key="2">
    <source>
        <dbReference type="SAM" id="SignalP"/>
    </source>
</evidence>
<feature type="chain" id="PRO_5039292856" evidence="2">
    <location>
        <begin position="22"/>
        <end position="599"/>
    </location>
</feature>
<proteinExistence type="predicted"/>
<dbReference type="SUPFAM" id="SSF53850">
    <property type="entry name" value="Periplasmic binding protein-like II"/>
    <property type="match status" value="1"/>
</dbReference>
<feature type="domain" description="Solute-binding protein family 5" evidence="3">
    <location>
        <begin position="121"/>
        <end position="506"/>
    </location>
</feature>
<reference evidence="4 5" key="1">
    <citation type="submission" date="2020-07" db="EMBL/GenBank/DDBJ databases">
        <title>Sequencing the genomes of 1000 actinobacteria strains.</title>
        <authorList>
            <person name="Klenk H.-P."/>
        </authorList>
    </citation>
    <scope>NUCLEOTIDE SEQUENCE [LARGE SCALE GENOMIC DNA]</scope>
    <source>
        <strain evidence="4 5">DSM 18448</strain>
    </source>
</reference>
<accession>A0A852ZFP7</accession>
<gene>
    <name evidence="4" type="ORF">F4554_001107</name>
</gene>
<dbReference type="PROSITE" id="PS51257">
    <property type="entry name" value="PROKAR_LIPOPROTEIN"/>
    <property type="match status" value="1"/>
</dbReference>
<dbReference type="RefSeq" id="WP_179786359.1">
    <property type="nucleotide sequence ID" value="NZ_BAAARR010000022.1"/>
</dbReference>
<evidence type="ECO:0000313" key="5">
    <source>
        <dbReference type="Proteomes" id="UP000579605"/>
    </source>
</evidence>
<feature type="signal peptide" evidence="2">
    <location>
        <begin position="1"/>
        <end position="21"/>
    </location>
</feature>
<name>A0A852ZFP7_9ACTN</name>
<evidence type="ECO:0000313" key="4">
    <source>
        <dbReference type="EMBL" id="NYH88469.1"/>
    </source>
</evidence>
<dbReference type="InterPro" id="IPR000914">
    <property type="entry name" value="SBP_5_dom"/>
</dbReference>
<feature type="region of interest" description="Disordered" evidence="1">
    <location>
        <begin position="23"/>
        <end position="48"/>
    </location>
</feature>
<evidence type="ECO:0000256" key="1">
    <source>
        <dbReference type="SAM" id="MobiDB-lite"/>
    </source>
</evidence>
<dbReference type="InterPro" id="IPR039424">
    <property type="entry name" value="SBP_5"/>
</dbReference>
<dbReference type="Gene3D" id="3.10.105.10">
    <property type="entry name" value="Dipeptide-binding Protein, Domain 3"/>
    <property type="match status" value="1"/>
</dbReference>
<dbReference type="PANTHER" id="PTHR30290:SF83">
    <property type="entry name" value="ABC TRANSPORTER SUBSTRATE-BINDING PROTEIN"/>
    <property type="match status" value="1"/>
</dbReference>
<dbReference type="Proteomes" id="UP000579605">
    <property type="component" value="Unassembled WGS sequence"/>
</dbReference>
<dbReference type="EMBL" id="JACBZH010000001">
    <property type="protein sequence ID" value="NYH88469.1"/>
    <property type="molecule type" value="Genomic_DNA"/>
</dbReference>
<sequence>MRYRRMVAVAGALALGLTACGGGSSPSERAAQQQQQKQNQKESPAVPKGAGFQVVEDANAKGPAKDIAGAQKGGTATVLTVQAPETFDPTRDYYIDTLSVARLTTRTLTALELRADGKYYLVPDLATDLGEHNADFTQWTFHLKDGLKYEDGSAVTSQDVAYSVKRSFATEELPGGPTYQQSYFLDGTKYKGPFKSKAKGGGLDYAGVETPDDKTVVLKMAKPFPDLAYYATFPVFTPIPQAKDTRDAYGNHPLATGPYKFDTYQKGKRLVLVKNDQWNPATDPVRHQYVDKYDFKYGQNPIKLQEQLIADNGPDQTAITYDGVDSSLLPKIQGKEPEKRMMTGDGTCTDFIYLDTRRIPLEVRRALITAWPFDSLHKTGGDNPFTYVPASTILPRVTPGFVNYDVFGNGSKGDGDPVKAKKMLEKAGKLGFDVVWAYSNDNDISAQVSAVRAQKLKAAGFKTTAIPMPRDQVRAEFENPKSKINIRPLGWCLDWPSGTTVFPAIFDGRLIALNPNAAPNKSFLNAKDINTEIDRISALPLKEQQAEWPKLDKTMMQKYAPVIPVDYSRTNFLYGSKLGGVVLDPFSGGPDFTKLFVKQ</sequence>
<organism evidence="4 5">
    <name type="scientific">Actinopolymorpha rutila</name>
    <dbReference type="NCBI Taxonomy" id="446787"/>
    <lineage>
        <taxon>Bacteria</taxon>
        <taxon>Bacillati</taxon>
        <taxon>Actinomycetota</taxon>
        <taxon>Actinomycetes</taxon>
        <taxon>Propionibacteriales</taxon>
        <taxon>Actinopolymorphaceae</taxon>
        <taxon>Actinopolymorpha</taxon>
    </lineage>
</organism>
<evidence type="ECO:0000259" key="3">
    <source>
        <dbReference type="Pfam" id="PF00496"/>
    </source>
</evidence>
<dbReference type="GO" id="GO:1904680">
    <property type="term" value="F:peptide transmembrane transporter activity"/>
    <property type="evidence" value="ECO:0007669"/>
    <property type="project" value="TreeGrafter"/>
</dbReference>
<keyword evidence="2" id="KW-0732">Signal</keyword>
<dbReference type="Gene3D" id="3.40.190.10">
    <property type="entry name" value="Periplasmic binding protein-like II"/>
    <property type="match status" value="1"/>
</dbReference>
<comment type="caution">
    <text evidence="4">The sequence shown here is derived from an EMBL/GenBank/DDBJ whole genome shotgun (WGS) entry which is preliminary data.</text>
</comment>
<dbReference type="Pfam" id="PF00496">
    <property type="entry name" value="SBP_bac_5"/>
    <property type="match status" value="1"/>
</dbReference>